<comment type="cofactor">
    <cofactor evidence="1">
        <name>Mg(2+)</name>
        <dbReference type="ChEBI" id="CHEBI:18420"/>
    </cofactor>
</comment>
<feature type="region of interest" description="Disordered" evidence="4">
    <location>
        <begin position="255"/>
        <end position="578"/>
    </location>
</feature>
<evidence type="ECO:0000313" key="7">
    <source>
        <dbReference type="Proteomes" id="UP000661971"/>
    </source>
</evidence>
<dbReference type="PANTHER" id="PTHR24055">
    <property type="entry name" value="MITOGEN-ACTIVATED PROTEIN KINASE"/>
    <property type="match status" value="1"/>
</dbReference>
<dbReference type="EMBL" id="WBNA01000011">
    <property type="protein sequence ID" value="NXD06665.1"/>
    <property type="molecule type" value="Genomic_DNA"/>
</dbReference>
<feature type="compositionally biased region" description="Basic and acidic residues" evidence="4">
    <location>
        <begin position="613"/>
        <end position="638"/>
    </location>
</feature>
<keyword evidence="2" id="KW-0547">Nucleotide-binding</keyword>
<feature type="compositionally biased region" description="Polar residues" evidence="4">
    <location>
        <begin position="274"/>
        <end position="291"/>
    </location>
</feature>
<evidence type="ECO:0000256" key="2">
    <source>
        <dbReference type="ARBA" id="ARBA00022741"/>
    </source>
</evidence>
<dbReference type="PROSITE" id="PS00108">
    <property type="entry name" value="PROTEIN_KINASE_ST"/>
    <property type="match status" value="1"/>
</dbReference>
<dbReference type="InterPro" id="IPR050117">
    <property type="entry name" value="MAPK"/>
</dbReference>
<feature type="region of interest" description="Disordered" evidence="4">
    <location>
        <begin position="604"/>
        <end position="638"/>
    </location>
</feature>
<feature type="region of interest" description="Disordered" evidence="4">
    <location>
        <begin position="782"/>
        <end position="846"/>
    </location>
</feature>
<keyword evidence="7" id="KW-1185">Reference proteome</keyword>
<reference evidence="7" key="1">
    <citation type="submission" date="2023-07" db="EMBL/GenBank/DDBJ databases">
        <title>Bird 10,000 Genomes (B10K) Project - Family phase.</title>
        <authorList>
            <person name="Zhang G."/>
        </authorList>
    </citation>
    <scope>NUCLEOTIDE SEQUENCE [LARGE SCALE GENOMIC DNA]</scope>
</reference>
<dbReference type="Gene3D" id="1.10.510.10">
    <property type="entry name" value="Transferase(Phosphotransferase) domain 1"/>
    <property type="match status" value="1"/>
</dbReference>
<feature type="domain" description="Protein kinase" evidence="5">
    <location>
        <begin position="1"/>
        <end position="249"/>
    </location>
</feature>
<sequence>ENEEVKETTLRELKMLRTLKQENIVELKEAFRRRGKLYLVFEYVEKNMLELLEEMPNGVPPEKVKSYIYQLIKAIHWCHKNDIVHRDIKPENLLISHSDVLKLCDFGFARNLSEGSNANYTEYVATRWYRSPELLLGAPYGKAVDMWSVGCILGELSDGQPLFPGESEIDQLFTIQKVLGPLPAEQMKLFYSNPRFHGLRFPAVNHPQSLERRYLGILSGVLLDLMKNLLKLDPADRYLTEQCLNHPSFQTQRLLDRCGSSPSRSTKRKPYHVDSNTLSNRNQASKSSALQSHHRSNSKDIQTLGVGLPREEGLPANESFLNGNLPGAAHSPMHTKKSSNPPGSGNKDLANNNMPHLLSPKEAKAKTEFDFNVDSKSSDAPGTKYLKSNTRSQQNRHSFMETSQNKTGTLQPGDKHSRHSYIDTIPQSSKSPSYRTKSKSHGVLTDSKSVGNLSEARAQAAEPNNSRYFPSSCMDLNSPTSPTPPRHSDNRTLLSPSGRNNRSEGTLDTRRPSTRHSKTMEELKLPDHTDGSHSHSLSAPHESFSYGLGYTSPFSSQQRPHRHSMYVSRDRVRSKGSEGGLNVGQGMAARANSLQLLSPQVQHKSLTRSVGSSREDCTEDANRGGTYHDPHTEDGASTKENRILYNDPVPRRVGSFYRVPSPRPESTYLENNVSNRAPVLPADSSTVANHSKRQTTFDTWKSPENLNSHSEQLKEKEKQGFFRAIKKKKKKSQTMPSSDGQDLLALQKAIHTSNHQTSRQKDWHPEKMTEIQPHNQPLKSLRKLLHLSSSNHPVPAEPRFQPLPSQPAKASFSEVRIHPMSQSSGSGSSNARQEPQPKSRPTLQMP</sequence>
<dbReference type="Gene3D" id="3.30.200.20">
    <property type="entry name" value="Phosphorylase Kinase, domain 1"/>
    <property type="match status" value="1"/>
</dbReference>
<dbReference type="SUPFAM" id="SSF56112">
    <property type="entry name" value="Protein kinase-like (PK-like)"/>
    <property type="match status" value="1"/>
</dbReference>
<dbReference type="Pfam" id="PF00069">
    <property type="entry name" value="Pkinase"/>
    <property type="match status" value="1"/>
</dbReference>
<organism evidence="6 7">
    <name type="scientific">Nothocercus nigrocapillus</name>
    <dbReference type="NCBI Taxonomy" id="1977171"/>
    <lineage>
        <taxon>Eukaryota</taxon>
        <taxon>Metazoa</taxon>
        <taxon>Chordata</taxon>
        <taxon>Craniata</taxon>
        <taxon>Vertebrata</taxon>
        <taxon>Euteleostomi</taxon>
        <taxon>Archelosauria</taxon>
        <taxon>Archosauria</taxon>
        <taxon>Dinosauria</taxon>
        <taxon>Saurischia</taxon>
        <taxon>Theropoda</taxon>
        <taxon>Coelurosauria</taxon>
        <taxon>Aves</taxon>
        <taxon>Palaeognathae</taxon>
        <taxon>Tinamiformes</taxon>
        <taxon>Tinamidae</taxon>
        <taxon>Nothocercus</taxon>
    </lineage>
</organism>
<dbReference type="GO" id="GO:0004672">
    <property type="term" value="F:protein kinase activity"/>
    <property type="evidence" value="ECO:0007669"/>
    <property type="project" value="InterPro"/>
</dbReference>
<dbReference type="SMART" id="SM00220">
    <property type="entry name" value="S_TKc"/>
    <property type="match status" value="1"/>
</dbReference>
<proteinExistence type="predicted"/>
<feature type="compositionally biased region" description="Basic and acidic residues" evidence="4">
    <location>
        <begin position="359"/>
        <end position="369"/>
    </location>
</feature>
<dbReference type="InterPro" id="IPR000719">
    <property type="entry name" value="Prot_kinase_dom"/>
</dbReference>
<feature type="non-terminal residue" evidence="6">
    <location>
        <position position="1"/>
    </location>
</feature>
<dbReference type="Proteomes" id="UP000661971">
    <property type="component" value="Unassembled WGS sequence"/>
</dbReference>
<gene>
    <name evidence="6" type="primary">Cdkl5</name>
    <name evidence="6" type="ORF">NOTNIG_R12808</name>
</gene>
<dbReference type="InterPro" id="IPR011009">
    <property type="entry name" value="Kinase-like_dom_sf"/>
</dbReference>
<accession>A0A851STU4</accession>
<feature type="non-terminal residue" evidence="6">
    <location>
        <position position="846"/>
    </location>
</feature>
<feature type="compositionally biased region" description="Basic and acidic residues" evidence="4">
    <location>
        <begin position="501"/>
        <end position="511"/>
    </location>
</feature>
<evidence type="ECO:0000256" key="3">
    <source>
        <dbReference type="ARBA" id="ARBA00022840"/>
    </source>
</evidence>
<feature type="compositionally biased region" description="Polar residues" evidence="4">
    <location>
        <begin position="491"/>
        <end position="500"/>
    </location>
</feature>
<feature type="compositionally biased region" description="Polar residues" evidence="4">
    <location>
        <begin position="338"/>
        <end position="354"/>
    </location>
</feature>
<dbReference type="AlphaFoldDB" id="A0A851STU4"/>
<dbReference type="PROSITE" id="PS50011">
    <property type="entry name" value="PROTEIN_KINASE_DOM"/>
    <property type="match status" value="1"/>
</dbReference>
<keyword evidence="3" id="KW-0067">ATP-binding</keyword>
<dbReference type="GO" id="GO:0005524">
    <property type="term" value="F:ATP binding"/>
    <property type="evidence" value="ECO:0007669"/>
    <property type="project" value="UniProtKB-KW"/>
</dbReference>
<feature type="compositionally biased region" description="Polar residues" evidence="4">
    <location>
        <begin position="462"/>
        <end position="480"/>
    </location>
</feature>
<feature type="region of interest" description="Disordered" evidence="4">
    <location>
        <begin position="679"/>
        <end position="712"/>
    </location>
</feature>
<dbReference type="FunFam" id="1.10.510.10:FF:000127">
    <property type="entry name" value="Putative cyclin-dependent kinase-like 5"/>
    <property type="match status" value="1"/>
</dbReference>
<dbReference type="InterPro" id="IPR008271">
    <property type="entry name" value="Ser/Thr_kinase_AS"/>
</dbReference>
<evidence type="ECO:0000313" key="6">
    <source>
        <dbReference type="EMBL" id="NXD06665.1"/>
    </source>
</evidence>
<feature type="compositionally biased region" description="Polar residues" evidence="4">
    <location>
        <begin position="425"/>
        <end position="435"/>
    </location>
</feature>
<evidence type="ECO:0000256" key="4">
    <source>
        <dbReference type="SAM" id="MobiDB-lite"/>
    </source>
</evidence>
<comment type="caution">
    <text evidence="6">The sequence shown here is derived from an EMBL/GenBank/DDBJ whole genome shotgun (WGS) entry which is preliminary data.</text>
</comment>
<feature type="compositionally biased region" description="Polar residues" evidence="4">
    <location>
        <begin position="683"/>
        <end position="710"/>
    </location>
</feature>
<protein>
    <submittedName>
        <fullName evidence="6">CDKL5 protein</fullName>
    </submittedName>
</protein>
<evidence type="ECO:0000256" key="1">
    <source>
        <dbReference type="ARBA" id="ARBA00001946"/>
    </source>
</evidence>
<evidence type="ECO:0000259" key="5">
    <source>
        <dbReference type="PROSITE" id="PS50011"/>
    </source>
</evidence>
<feature type="compositionally biased region" description="Polar residues" evidence="4">
    <location>
        <begin position="374"/>
        <end position="410"/>
    </location>
</feature>
<feature type="compositionally biased region" description="Basic and acidic residues" evidence="4">
    <location>
        <begin position="518"/>
        <end position="533"/>
    </location>
</feature>
<name>A0A851STU4_9AVES</name>